<dbReference type="SUPFAM" id="SSF48403">
    <property type="entry name" value="Ankyrin repeat"/>
    <property type="match status" value="2"/>
</dbReference>
<dbReference type="InterPro" id="IPR002110">
    <property type="entry name" value="Ankyrin_rpt"/>
</dbReference>
<feature type="repeat" description="ANK" evidence="3">
    <location>
        <begin position="590"/>
        <end position="622"/>
    </location>
</feature>
<dbReference type="PANTHER" id="PTHR24198:SF165">
    <property type="entry name" value="ANKYRIN REPEAT-CONTAINING PROTEIN-RELATED"/>
    <property type="match status" value="1"/>
</dbReference>
<feature type="repeat" description="ANK" evidence="3">
    <location>
        <begin position="524"/>
        <end position="556"/>
    </location>
</feature>
<keyword evidence="2 3" id="KW-0040">ANK repeat</keyword>
<feature type="repeat" description="ANK" evidence="3">
    <location>
        <begin position="83"/>
        <end position="115"/>
    </location>
</feature>
<dbReference type="EMBL" id="JAWDGP010005435">
    <property type="protein sequence ID" value="KAK3756964.1"/>
    <property type="molecule type" value="Genomic_DNA"/>
</dbReference>
<gene>
    <name evidence="5" type="ORF">RRG08_019822</name>
</gene>
<feature type="repeat" description="ANK" evidence="3">
    <location>
        <begin position="658"/>
        <end position="690"/>
    </location>
</feature>
<evidence type="ECO:0000256" key="2">
    <source>
        <dbReference type="ARBA" id="ARBA00023043"/>
    </source>
</evidence>
<keyword evidence="1" id="KW-0677">Repeat</keyword>
<feature type="repeat" description="ANK" evidence="3">
    <location>
        <begin position="298"/>
        <end position="327"/>
    </location>
</feature>
<comment type="caution">
    <text evidence="5">The sequence shown here is derived from an EMBL/GenBank/DDBJ whole genome shotgun (WGS) entry which is preliminary data.</text>
</comment>
<name>A0AAE0YTE9_9GAST</name>
<sequence length="1000" mass="110537">MASGGDEKGTSSKKILLSNNTRLMKAIDNQNILAVKEFLENEDLKPSKSCLNDALLKAVEEGQKQVVQLLLSHNVYVSGKSKTGSLAIVAAAERGYLDIVKLLVKKGAPVDGKNASGKTPLMAAVEKSCCSALVSYLLYDCKADLNLQDNKGKTALMLAVEQWDYETVQLFFLGEDNEIHDCDELIKDSDGFTALDLAERNGSGELMNVLSQSRKKKISPLSLAAGMNNLDLVRLLVQMYPSCVETLDYGTSPLPAAVHGLDMGDDEWDGEIHCSLELMDFLLQAGVDVDDDYMCYLTPLMFAVSAGAEKAVNMLLWHGADVNRLSHESKDKELKRRTALMIASEKGFVSILEMLIEAGADLYKTNHEEENAMGVAIKGGHKACIQTFLKYWKVLTDEDVDLMEENRVLDVLMNVKDRWDELLGDPSQVHNIFCKAIQARCYQLVMALAHYGADINRWSLRTCPLFLALSDVNMLHLILDLGADINTRQTPTSYTALMQASLDGKVKPIHTLLNYGADMYAQSNGATALTLASLKHKNEVVIALLEEGVDVNHVTETQMTALWCALTAKNFAITEKLIKFGANVNLVGIHGATVLIHAIKHCTSNFSELILRNGADVNAQDGMGDTALFHALRHSITREEKVSLLLQHGANVNHVNLSTNTPLMVAARFCHAKILKVLLDSQPRVNVKDINGNTALHVAVQYSHHDCEEKVSALFGSGASLNMINADYESPLIIAVKNLDAKTTKCLLSHGANLDCKICPYASQMWRTDLDNLLRKYNTYRCNERDCIAFMNCMETLLEAGWSLHGIQSSNLDNFLGLCINGDRLKLVKLLIQSGVGPNHLELSCLPESFPVNFVIDAVTTCNSNVSPLCTAILIGRPRIIAFFAEACFYNDKDAKMLQNFQIKLKLEELFFDWPVQKFSSKPIDEICPKNWSLRTWSKLAVQKAVGFGQGREKRMRALPIPVGLQDELLFKNISINTNSTQEDTSNTAHNVNMGLDDRD</sequence>
<proteinExistence type="predicted"/>
<evidence type="ECO:0000256" key="4">
    <source>
        <dbReference type="SAM" id="MobiDB-lite"/>
    </source>
</evidence>
<dbReference type="InterPro" id="IPR036770">
    <property type="entry name" value="Ankyrin_rpt-contain_sf"/>
</dbReference>
<dbReference type="PANTHER" id="PTHR24198">
    <property type="entry name" value="ANKYRIN REPEAT AND PROTEIN KINASE DOMAIN-CONTAINING PROTEIN"/>
    <property type="match status" value="1"/>
</dbReference>
<feature type="repeat" description="ANK" evidence="3">
    <location>
        <begin position="335"/>
        <end position="367"/>
    </location>
</feature>
<evidence type="ECO:0000313" key="6">
    <source>
        <dbReference type="Proteomes" id="UP001283361"/>
    </source>
</evidence>
<dbReference type="PROSITE" id="PS50297">
    <property type="entry name" value="ANK_REP_REGION"/>
    <property type="match status" value="5"/>
</dbReference>
<evidence type="ECO:0000313" key="5">
    <source>
        <dbReference type="EMBL" id="KAK3756964.1"/>
    </source>
</evidence>
<protein>
    <submittedName>
        <fullName evidence="5">Uncharacterized protein</fullName>
    </submittedName>
</protein>
<dbReference type="Pfam" id="PF12796">
    <property type="entry name" value="Ank_2"/>
    <property type="match status" value="3"/>
</dbReference>
<reference evidence="5" key="1">
    <citation type="journal article" date="2023" name="G3 (Bethesda)">
        <title>A reference genome for the long-term kleptoplast-retaining sea slug Elysia crispata morphotype clarki.</title>
        <authorList>
            <person name="Eastman K.E."/>
            <person name="Pendleton A.L."/>
            <person name="Shaikh M.A."/>
            <person name="Suttiyut T."/>
            <person name="Ogas R."/>
            <person name="Tomko P."/>
            <person name="Gavelis G."/>
            <person name="Widhalm J.R."/>
            <person name="Wisecaver J.H."/>
        </authorList>
    </citation>
    <scope>NUCLEOTIDE SEQUENCE</scope>
    <source>
        <strain evidence="5">ECLA1</strain>
    </source>
</reference>
<keyword evidence="6" id="KW-1185">Reference proteome</keyword>
<feature type="repeat" description="ANK" evidence="3">
    <location>
        <begin position="691"/>
        <end position="726"/>
    </location>
</feature>
<feature type="compositionally biased region" description="Polar residues" evidence="4">
    <location>
        <begin position="981"/>
        <end position="991"/>
    </location>
</feature>
<feature type="repeat" description="ANK" evidence="3">
    <location>
        <begin position="492"/>
        <end position="524"/>
    </location>
</feature>
<organism evidence="5 6">
    <name type="scientific">Elysia crispata</name>
    <name type="common">lettuce slug</name>
    <dbReference type="NCBI Taxonomy" id="231223"/>
    <lineage>
        <taxon>Eukaryota</taxon>
        <taxon>Metazoa</taxon>
        <taxon>Spiralia</taxon>
        <taxon>Lophotrochozoa</taxon>
        <taxon>Mollusca</taxon>
        <taxon>Gastropoda</taxon>
        <taxon>Heterobranchia</taxon>
        <taxon>Euthyneura</taxon>
        <taxon>Panpulmonata</taxon>
        <taxon>Sacoglossa</taxon>
        <taxon>Placobranchoidea</taxon>
        <taxon>Plakobranchidae</taxon>
        <taxon>Elysia</taxon>
    </lineage>
</organism>
<dbReference type="PROSITE" id="PS50088">
    <property type="entry name" value="ANK_REPEAT"/>
    <property type="match status" value="10"/>
</dbReference>
<accession>A0AAE0YTE9</accession>
<dbReference type="Pfam" id="PF00023">
    <property type="entry name" value="Ank"/>
    <property type="match status" value="3"/>
</dbReference>
<dbReference type="Gene3D" id="1.25.40.20">
    <property type="entry name" value="Ankyrin repeat-containing domain"/>
    <property type="match status" value="7"/>
</dbReference>
<evidence type="ECO:0000256" key="3">
    <source>
        <dbReference type="PROSITE-ProRule" id="PRU00023"/>
    </source>
</evidence>
<dbReference type="SMART" id="SM00248">
    <property type="entry name" value="ANK"/>
    <property type="match status" value="22"/>
</dbReference>
<feature type="repeat" description="ANK" evidence="3">
    <location>
        <begin position="116"/>
        <end position="150"/>
    </location>
</feature>
<evidence type="ECO:0000256" key="1">
    <source>
        <dbReference type="ARBA" id="ARBA00022737"/>
    </source>
</evidence>
<dbReference type="Proteomes" id="UP001283361">
    <property type="component" value="Unassembled WGS sequence"/>
</dbReference>
<feature type="repeat" description="ANK" evidence="3">
    <location>
        <begin position="623"/>
        <end position="657"/>
    </location>
</feature>
<dbReference type="AlphaFoldDB" id="A0AAE0YTE9"/>
<feature type="region of interest" description="Disordered" evidence="4">
    <location>
        <begin position="981"/>
        <end position="1000"/>
    </location>
</feature>